<reference evidence="2" key="2">
    <citation type="journal article" date="2014" name="ISME J.">
        <title>Microbial stratification in low pH oxic and suboxic macroscopic growths along an acid mine drainage.</title>
        <authorList>
            <person name="Mendez-Garcia C."/>
            <person name="Mesa V."/>
            <person name="Sprenger R.R."/>
            <person name="Richter M."/>
            <person name="Diez M.S."/>
            <person name="Solano J."/>
            <person name="Bargiela R."/>
            <person name="Golyshina O.V."/>
            <person name="Manteca A."/>
            <person name="Ramos J.L."/>
            <person name="Gallego J.R."/>
            <person name="Llorente I."/>
            <person name="Martins Dos Santos V.A."/>
            <person name="Jensen O.N."/>
            <person name="Pelaez A.I."/>
            <person name="Sanchez J."/>
            <person name="Ferrer M."/>
        </authorList>
    </citation>
    <scope>NUCLEOTIDE SEQUENCE</scope>
</reference>
<organism evidence="2">
    <name type="scientific">mine drainage metagenome</name>
    <dbReference type="NCBI Taxonomy" id="410659"/>
    <lineage>
        <taxon>unclassified sequences</taxon>
        <taxon>metagenomes</taxon>
        <taxon>ecological metagenomes</taxon>
    </lineage>
</organism>
<gene>
    <name evidence="2" type="ORF">B1B_03712</name>
</gene>
<sequence>MTPDIAATGRAQTTWRLLDLGRCEPYVAQTFAESVAVSVASGESDNTLLLASPAAPYISLGFHQAFEEELDEAFVRHRDVPVIRRVTGGGTAWLDRDQLFYQLVYRDDALPEGAGGPSDLARFLRAPLRCLNALGVAAELRPPSDLVVAGRKISGNAGGDWEGAHLLVGGFLGRADIDSMAGAMRSPHPWFRRLLRQEMSRWISSLDRECPGRPSLDRLRAPLAAAFAEEGLFLFRPAPASPAELRRFDSEVRPRHRDPAWIRQPPLPRSDPDLVRRVRVAGSRFVLAVHDATEPELLIGVVDRGEVDAAWSVVPGKPRSEEERVVLEASDPRRERLRKFAT</sequence>
<dbReference type="GO" id="GO:0016874">
    <property type="term" value="F:ligase activity"/>
    <property type="evidence" value="ECO:0007669"/>
    <property type="project" value="UniProtKB-KW"/>
</dbReference>
<reference evidence="2" key="1">
    <citation type="submission" date="2013-08" db="EMBL/GenBank/DDBJ databases">
        <authorList>
            <person name="Mendez C."/>
            <person name="Richter M."/>
            <person name="Ferrer M."/>
            <person name="Sanchez J."/>
        </authorList>
    </citation>
    <scope>NUCLEOTIDE SEQUENCE</scope>
</reference>
<keyword evidence="2" id="KW-0436">Ligase</keyword>
<dbReference type="InterPro" id="IPR050664">
    <property type="entry name" value="Octanoyltrans_LipM/LipL"/>
</dbReference>
<dbReference type="PROSITE" id="PS51733">
    <property type="entry name" value="BPL_LPL_CATALYTIC"/>
    <property type="match status" value="1"/>
</dbReference>
<dbReference type="InterPro" id="IPR045864">
    <property type="entry name" value="aa-tRNA-synth_II/BPL/LPL"/>
</dbReference>
<comment type="caution">
    <text evidence="2">The sequence shown here is derived from an EMBL/GenBank/DDBJ whole genome shotgun (WGS) entry which is preliminary data.</text>
</comment>
<evidence type="ECO:0000259" key="1">
    <source>
        <dbReference type="PROSITE" id="PS51733"/>
    </source>
</evidence>
<evidence type="ECO:0000313" key="2">
    <source>
        <dbReference type="EMBL" id="EQD72518.1"/>
    </source>
</evidence>
<feature type="domain" description="BPL/LPL catalytic" evidence="1">
    <location>
        <begin position="42"/>
        <end position="235"/>
    </location>
</feature>
<protein>
    <submittedName>
        <fullName evidence="2">Biotin/lipoate A/B protein ligase</fullName>
    </submittedName>
</protein>
<dbReference type="Pfam" id="PF21948">
    <property type="entry name" value="LplA-B_cat"/>
    <property type="match status" value="1"/>
</dbReference>
<dbReference type="PANTHER" id="PTHR43679:SF2">
    <property type="entry name" value="OCTANOYL-[GCVH]:PROTEIN N-OCTANOYLTRANSFERASE"/>
    <property type="match status" value="1"/>
</dbReference>
<proteinExistence type="predicted"/>
<dbReference type="AlphaFoldDB" id="T1BVB0"/>
<name>T1BVB0_9ZZZZ</name>
<dbReference type="EMBL" id="AUZY01002298">
    <property type="protein sequence ID" value="EQD72518.1"/>
    <property type="molecule type" value="Genomic_DNA"/>
</dbReference>
<dbReference type="SUPFAM" id="SSF55681">
    <property type="entry name" value="Class II aaRS and biotin synthetases"/>
    <property type="match status" value="1"/>
</dbReference>
<accession>T1BVB0</accession>
<dbReference type="InterPro" id="IPR004143">
    <property type="entry name" value="BPL_LPL_catalytic"/>
</dbReference>
<dbReference type="PANTHER" id="PTHR43679">
    <property type="entry name" value="OCTANOYLTRANSFERASE LIPM-RELATED"/>
    <property type="match status" value="1"/>
</dbReference>
<dbReference type="Gene3D" id="3.30.930.10">
    <property type="entry name" value="Bira Bifunctional Protein, Domain 2"/>
    <property type="match status" value="1"/>
</dbReference>